<dbReference type="PANTHER" id="PTHR31388:SF264">
    <property type="entry name" value="PEROXIDASE 59"/>
    <property type="match status" value="1"/>
</dbReference>
<proteinExistence type="inferred from homology"/>
<keyword evidence="7" id="KW-0349">Heme</keyword>
<dbReference type="PROSITE" id="PS50873">
    <property type="entry name" value="PEROXIDASE_4"/>
    <property type="match status" value="1"/>
</dbReference>
<organism evidence="21 22">
    <name type="scientific">Phaseolus coccineus</name>
    <name type="common">Scarlet runner bean</name>
    <name type="synonym">Phaseolus multiflorus</name>
    <dbReference type="NCBI Taxonomy" id="3886"/>
    <lineage>
        <taxon>Eukaryota</taxon>
        <taxon>Viridiplantae</taxon>
        <taxon>Streptophyta</taxon>
        <taxon>Embryophyta</taxon>
        <taxon>Tracheophyta</taxon>
        <taxon>Spermatophyta</taxon>
        <taxon>Magnoliopsida</taxon>
        <taxon>eudicotyledons</taxon>
        <taxon>Gunneridae</taxon>
        <taxon>Pentapetalae</taxon>
        <taxon>rosids</taxon>
        <taxon>fabids</taxon>
        <taxon>Fabales</taxon>
        <taxon>Fabaceae</taxon>
        <taxon>Papilionoideae</taxon>
        <taxon>50 kb inversion clade</taxon>
        <taxon>NPAAA clade</taxon>
        <taxon>indigoferoid/millettioid clade</taxon>
        <taxon>Phaseoleae</taxon>
        <taxon>Phaseolus</taxon>
    </lineage>
</organism>
<keyword evidence="14" id="KW-0376">Hydrogen peroxide</keyword>
<evidence type="ECO:0000256" key="17">
    <source>
        <dbReference type="PIRSR" id="PIRSR600823-5"/>
    </source>
</evidence>
<dbReference type="EC" id="1.11.1.7" evidence="4"/>
<feature type="region of interest" description="Disordered" evidence="18">
    <location>
        <begin position="19"/>
        <end position="39"/>
    </location>
</feature>
<evidence type="ECO:0000256" key="6">
    <source>
        <dbReference type="ARBA" id="ARBA00022559"/>
    </source>
</evidence>
<evidence type="ECO:0000256" key="5">
    <source>
        <dbReference type="ARBA" id="ARBA00022525"/>
    </source>
</evidence>
<keyword evidence="5" id="KW-0964">Secreted</keyword>
<evidence type="ECO:0000256" key="4">
    <source>
        <dbReference type="ARBA" id="ARBA00012313"/>
    </source>
</evidence>
<feature type="signal peptide" evidence="19">
    <location>
        <begin position="1"/>
        <end position="15"/>
    </location>
</feature>
<comment type="cofactor">
    <cofactor evidence="16">
        <name>Ca(2+)</name>
        <dbReference type="ChEBI" id="CHEBI:29108"/>
    </cofactor>
    <text evidence="16">Binds 2 calcium ions per subunit.</text>
</comment>
<dbReference type="PRINTS" id="PR00461">
    <property type="entry name" value="PLPEROXIDASE"/>
</dbReference>
<dbReference type="GO" id="GO:0006979">
    <property type="term" value="P:response to oxidative stress"/>
    <property type="evidence" value="ECO:0007669"/>
    <property type="project" value="InterPro"/>
</dbReference>
<name>A0AAN9RP16_PHACN</name>
<evidence type="ECO:0000256" key="19">
    <source>
        <dbReference type="SAM" id="SignalP"/>
    </source>
</evidence>
<evidence type="ECO:0000256" key="3">
    <source>
        <dbReference type="ARBA" id="ARBA00006873"/>
    </source>
</evidence>
<evidence type="ECO:0000256" key="12">
    <source>
        <dbReference type="ARBA" id="ARBA00023004"/>
    </source>
</evidence>
<dbReference type="AlphaFoldDB" id="A0AAN9RP16"/>
<dbReference type="PANTHER" id="PTHR31388">
    <property type="entry name" value="PEROXIDASE 72-RELATED"/>
    <property type="match status" value="1"/>
</dbReference>
<keyword evidence="13" id="KW-0325">Glycoprotein</keyword>
<dbReference type="Gene3D" id="1.10.520.10">
    <property type="match status" value="1"/>
</dbReference>
<keyword evidence="11" id="KW-0560">Oxidoreductase</keyword>
<dbReference type="InterPro" id="IPR019793">
    <property type="entry name" value="Peroxidases_heam-ligand_BS"/>
</dbReference>
<feature type="chain" id="PRO_5042847105" description="peroxidase" evidence="19">
    <location>
        <begin position="16"/>
        <end position="160"/>
    </location>
</feature>
<comment type="similarity">
    <text evidence="3">Belongs to the peroxidase family. Ascorbate peroxidase subfamily.</text>
</comment>
<keyword evidence="6" id="KW-0575">Peroxidase</keyword>
<feature type="disulfide bond" evidence="17">
    <location>
        <begin position="95"/>
        <end position="120"/>
    </location>
</feature>
<feature type="binding site" description="axial binding residue" evidence="16">
    <location>
        <position position="88"/>
    </location>
    <ligand>
        <name>heme b</name>
        <dbReference type="ChEBI" id="CHEBI:60344"/>
    </ligand>
    <ligandPart>
        <name>Fe</name>
        <dbReference type="ChEBI" id="CHEBI:18248"/>
    </ligandPart>
</feature>
<dbReference type="InterPro" id="IPR000823">
    <property type="entry name" value="Peroxidase_pln"/>
</dbReference>
<evidence type="ECO:0000256" key="13">
    <source>
        <dbReference type="ARBA" id="ARBA00023180"/>
    </source>
</evidence>
<evidence type="ECO:0000256" key="14">
    <source>
        <dbReference type="ARBA" id="ARBA00023324"/>
    </source>
</evidence>
<evidence type="ECO:0000313" key="22">
    <source>
        <dbReference type="Proteomes" id="UP001374584"/>
    </source>
</evidence>
<feature type="binding site" evidence="15">
    <location>
        <position position="58"/>
    </location>
    <ligand>
        <name>substrate</name>
    </ligand>
</feature>
<evidence type="ECO:0000256" key="16">
    <source>
        <dbReference type="PIRSR" id="PIRSR600823-3"/>
    </source>
</evidence>
<evidence type="ECO:0000256" key="2">
    <source>
        <dbReference type="ARBA" id="ARBA00002322"/>
    </source>
</evidence>
<feature type="binding site" evidence="16">
    <location>
        <position position="89"/>
    </location>
    <ligand>
        <name>Ca(2+)</name>
        <dbReference type="ChEBI" id="CHEBI:29108"/>
        <label>2</label>
    </ligand>
</feature>
<dbReference type="Proteomes" id="UP001374584">
    <property type="component" value="Unassembled WGS sequence"/>
</dbReference>
<feature type="domain" description="Plant heme peroxidase family profile" evidence="20">
    <location>
        <begin position="25"/>
        <end position="134"/>
    </location>
</feature>
<evidence type="ECO:0000313" key="21">
    <source>
        <dbReference type="EMBL" id="KAK7379429.1"/>
    </source>
</evidence>
<keyword evidence="22" id="KW-1185">Reference proteome</keyword>
<gene>
    <name evidence="21" type="ORF">VNO80_04889</name>
</gene>
<keyword evidence="10 16" id="KW-0106">Calcium</keyword>
<sequence>MISLILTILFVNIQSQDNHEKEKGKNSTDSPGKPSWKVGLGRRDSITASRADANNSLPAPFINLTALKTNFVNHGFSVKDLVVLSGGHTLGLARCLTFRAHIYNDSDFDASFAKSLQSKCPISGNDDLLAPLTFKLLPISIIYTSKTYWLKRVFFILTRS</sequence>
<protein>
    <recommendedName>
        <fullName evidence="4">peroxidase</fullName>
        <ecNumber evidence="4">1.11.1.7</ecNumber>
    </recommendedName>
</protein>
<dbReference type="GO" id="GO:0046872">
    <property type="term" value="F:metal ion binding"/>
    <property type="evidence" value="ECO:0007669"/>
    <property type="project" value="UniProtKB-KW"/>
</dbReference>
<keyword evidence="8 16" id="KW-0479">Metal-binding</keyword>
<evidence type="ECO:0000256" key="8">
    <source>
        <dbReference type="ARBA" id="ARBA00022723"/>
    </source>
</evidence>
<comment type="catalytic activity">
    <reaction evidence="1">
        <text>2 a phenolic donor + H2O2 = 2 a phenolic radical donor + 2 H2O</text>
        <dbReference type="Rhea" id="RHEA:56136"/>
        <dbReference type="ChEBI" id="CHEBI:15377"/>
        <dbReference type="ChEBI" id="CHEBI:16240"/>
        <dbReference type="ChEBI" id="CHEBI:139520"/>
        <dbReference type="ChEBI" id="CHEBI:139521"/>
        <dbReference type="EC" id="1.11.1.7"/>
    </reaction>
</comment>
<dbReference type="PRINTS" id="PR00458">
    <property type="entry name" value="PEROXIDASE"/>
</dbReference>
<evidence type="ECO:0000256" key="11">
    <source>
        <dbReference type="ARBA" id="ARBA00023002"/>
    </source>
</evidence>
<keyword evidence="17" id="KW-1015">Disulfide bond</keyword>
<dbReference type="GO" id="GO:0140825">
    <property type="term" value="F:lactoperoxidase activity"/>
    <property type="evidence" value="ECO:0007669"/>
    <property type="project" value="UniProtKB-EC"/>
</dbReference>
<accession>A0AAN9RP16</accession>
<evidence type="ECO:0000259" key="20">
    <source>
        <dbReference type="PROSITE" id="PS50873"/>
    </source>
</evidence>
<dbReference type="PROSITE" id="PS00435">
    <property type="entry name" value="PEROXIDASE_1"/>
    <property type="match status" value="1"/>
</dbReference>
<dbReference type="Pfam" id="PF00141">
    <property type="entry name" value="peroxidase"/>
    <property type="match status" value="1"/>
</dbReference>
<reference evidence="21 22" key="1">
    <citation type="submission" date="2024-01" db="EMBL/GenBank/DDBJ databases">
        <title>The genomes of 5 underutilized Papilionoideae crops provide insights into root nodulation and disease resistanc.</title>
        <authorList>
            <person name="Jiang F."/>
        </authorList>
    </citation>
    <scope>NUCLEOTIDE SEQUENCE [LARGE SCALE GENOMIC DNA]</scope>
    <source>
        <strain evidence="21">JINMINGXINNONG_FW02</strain>
        <tissue evidence="21">Leaves</tissue>
    </source>
</reference>
<comment type="caution">
    <text evidence="21">The sequence shown here is derived from an EMBL/GenBank/DDBJ whole genome shotgun (WGS) entry which is preliminary data.</text>
</comment>
<evidence type="ECO:0000256" key="7">
    <source>
        <dbReference type="ARBA" id="ARBA00022617"/>
    </source>
</evidence>
<dbReference type="InterPro" id="IPR010255">
    <property type="entry name" value="Haem_peroxidase_sf"/>
</dbReference>
<keyword evidence="9 19" id="KW-0732">Signal</keyword>
<evidence type="ECO:0000256" key="1">
    <source>
        <dbReference type="ARBA" id="ARBA00000189"/>
    </source>
</evidence>
<evidence type="ECO:0000256" key="18">
    <source>
        <dbReference type="SAM" id="MobiDB-lite"/>
    </source>
</evidence>
<evidence type="ECO:0000256" key="10">
    <source>
        <dbReference type="ARBA" id="ARBA00022837"/>
    </source>
</evidence>
<dbReference type="GO" id="GO:0020037">
    <property type="term" value="F:heme binding"/>
    <property type="evidence" value="ECO:0007669"/>
    <property type="project" value="InterPro"/>
</dbReference>
<dbReference type="GO" id="GO:0042744">
    <property type="term" value="P:hydrogen peroxide catabolic process"/>
    <property type="evidence" value="ECO:0007669"/>
    <property type="project" value="UniProtKB-KW"/>
</dbReference>
<dbReference type="InterPro" id="IPR002016">
    <property type="entry name" value="Haem_peroxidase"/>
</dbReference>
<evidence type="ECO:0000256" key="9">
    <source>
        <dbReference type="ARBA" id="ARBA00022729"/>
    </source>
</evidence>
<comment type="function">
    <text evidence="2">Removal of H(2)O(2), oxidation of toxic reductants, biosynthesis and degradation of lignin, suberization, auxin catabolism, response to environmental stresses such as wounding, pathogen attack and oxidative stress. These functions might be dependent on each isozyme/isoform in each plant tissue.</text>
</comment>
<dbReference type="SUPFAM" id="SSF48113">
    <property type="entry name" value="Heme-dependent peroxidases"/>
    <property type="match status" value="1"/>
</dbReference>
<evidence type="ECO:0000256" key="15">
    <source>
        <dbReference type="PIRSR" id="PIRSR600823-2"/>
    </source>
</evidence>
<dbReference type="Gene3D" id="1.10.420.10">
    <property type="entry name" value="Peroxidase, domain 2"/>
    <property type="match status" value="1"/>
</dbReference>
<comment type="cofactor">
    <cofactor evidence="16">
        <name>heme b</name>
        <dbReference type="ChEBI" id="CHEBI:60344"/>
    </cofactor>
    <text evidence="16">Binds 1 heme b (iron(II)-protoporphyrin IX) group per subunit.</text>
</comment>
<keyword evidence="12 16" id="KW-0408">Iron</keyword>
<dbReference type="EMBL" id="JAYMYR010000002">
    <property type="protein sequence ID" value="KAK7379429.1"/>
    <property type="molecule type" value="Genomic_DNA"/>
</dbReference>